<feature type="region of interest" description="Disordered" evidence="13">
    <location>
        <begin position="377"/>
        <end position="437"/>
    </location>
</feature>
<evidence type="ECO:0000256" key="4">
    <source>
        <dbReference type="ARBA" id="ARBA00022741"/>
    </source>
</evidence>
<keyword evidence="5" id="KW-0999">Mitochondrion inner membrane</keyword>
<keyword evidence="8" id="KW-1133">Transmembrane helix</keyword>
<dbReference type="InterPro" id="IPR057495">
    <property type="entry name" value="AAA_lid_BCS1"/>
</dbReference>
<dbReference type="InterPro" id="IPR050747">
    <property type="entry name" value="Mitochondrial_chaperone_BCS1"/>
</dbReference>
<dbReference type="InterPro" id="IPR003959">
    <property type="entry name" value="ATPase_AAA_core"/>
</dbReference>
<reference evidence="16 17" key="1">
    <citation type="submission" date="2017-12" db="EMBL/GenBank/DDBJ databases">
        <title>Comparative genomics of Botrytis spp.</title>
        <authorList>
            <person name="Valero-Jimenez C.A."/>
            <person name="Tapia P."/>
            <person name="Veloso J."/>
            <person name="Silva-Moreno E."/>
            <person name="Staats M."/>
            <person name="Valdes J.H."/>
            <person name="Van Kan J.A.L."/>
        </authorList>
    </citation>
    <scope>NUCLEOTIDE SEQUENCE [LARGE SCALE GENOMIC DNA]</scope>
    <source>
        <strain evidence="16 17">Bt9001</strain>
    </source>
</reference>
<keyword evidence="7 12" id="KW-0067">ATP-binding</keyword>
<comment type="similarity">
    <text evidence="2">Belongs to the AAA ATPase family. BCS1 subfamily.</text>
</comment>
<dbReference type="Pfam" id="PF08740">
    <property type="entry name" value="BCS1_N"/>
    <property type="match status" value="1"/>
</dbReference>
<evidence type="ECO:0000256" key="1">
    <source>
        <dbReference type="ARBA" id="ARBA00004434"/>
    </source>
</evidence>
<feature type="compositionally biased region" description="Basic residues" evidence="13">
    <location>
        <begin position="404"/>
        <end position="429"/>
    </location>
</feature>
<dbReference type="GO" id="GO:0005743">
    <property type="term" value="C:mitochondrial inner membrane"/>
    <property type="evidence" value="ECO:0007669"/>
    <property type="project" value="UniProtKB-SubCell"/>
</dbReference>
<evidence type="ECO:0000256" key="2">
    <source>
        <dbReference type="ARBA" id="ARBA00007448"/>
    </source>
</evidence>
<comment type="subcellular location">
    <subcellularLocation>
        <location evidence="1">Mitochondrion inner membrane</location>
        <topology evidence="1">Single-pass membrane protein</topology>
    </subcellularLocation>
</comment>
<evidence type="ECO:0008006" key="18">
    <source>
        <dbReference type="Google" id="ProtNLM"/>
    </source>
</evidence>
<evidence type="ECO:0000256" key="10">
    <source>
        <dbReference type="ARBA" id="ARBA00023136"/>
    </source>
</evidence>
<dbReference type="GO" id="GO:0005524">
    <property type="term" value="F:ATP binding"/>
    <property type="evidence" value="ECO:0007669"/>
    <property type="project" value="UniProtKB-KW"/>
</dbReference>
<evidence type="ECO:0000256" key="13">
    <source>
        <dbReference type="SAM" id="MobiDB-lite"/>
    </source>
</evidence>
<evidence type="ECO:0000256" key="3">
    <source>
        <dbReference type="ARBA" id="ARBA00022692"/>
    </source>
</evidence>
<dbReference type="Proteomes" id="UP000297777">
    <property type="component" value="Unassembled WGS sequence"/>
</dbReference>
<dbReference type="EMBL" id="PQXH01000231">
    <property type="protein sequence ID" value="TGO08011.1"/>
    <property type="molecule type" value="Genomic_DNA"/>
</dbReference>
<evidence type="ECO:0000313" key="16">
    <source>
        <dbReference type="EMBL" id="TGO08011.1"/>
    </source>
</evidence>
<dbReference type="SUPFAM" id="SSF52540">
    <property type="entry name" value="P-loop containing nucleoside triphosphate hydrolases"/>
    <property type="match status" value="1"/>
</dbReference>
<evidence type="ECO:0000256" key="9">
    <source>
        <dbReference type="ARBA" id="ARBA00023128"/>
    </source>
</evidence>
<dbReference type="InterPro" id="IPR027417">
    <property type="entry name" value="P-loop_NTPase"/>
</dbReference>
<accession>A0A4Z1EF28</accession>
<dbReference type="PANTHER" id="PTHR23070">
    <property type="entry name" value="BCS1 AAA-TYPE ATPASE"/>
    <property type="match status" value="1"/>
</dbReference>
<feature type="domain" description="BCS1 N-terminal" evidence="15">
    <location>
        <begin position="61"/>
        <end position="274"/>
    </location>
</feature>
<evidence type="ECO:0000313" key="17">
    <source>
        <dbReference type="Proteomes" id="UP000297777"/>
    </source>
</evidence>
<dbReference type="InterPro" id="IPR003960">
    <property type="entry name" value="ATPase_AAA_CS"/>
</dbReference>
<keyword evidence="6" id="KW-0378">Hydrolase</keyword>
<dbReference type="SMART" id="SM01024">
    <property type="entry name" value="BCS1_N"/>
    <property type="match status" value="1"/>
</dbReference>
<dbReference type="Gene3D" id="3.40.50.300">
    <property type="entry name" value="P-loop containing nucleotide triphosphate hydrolases"/>
    <property type="match status" value="1"/>
</dbReference>
<dbReference type="Pfam" id="PF25426">
    <property type="entry name" value="AAA_lid_BCS1"/>
    <property type="match status" value="1"/>
</dbReference>
<dbReference type="InterPro" id="IPR003593">
    <property type="entry name" value="AAA+_ATPase"/>
</dbReference>
<dbReference type="AlphaFoldDB" id="A0A4Z1EF28"/>
<dbReference type="GO" id="GO:0016887">
    <property type="term" value="F:ATP hydrolysis activity"/>
    <property type="evidence" value="ECO:0007669"/>
    <property type="project" value="InterPro"/>
</dbReference>
<evidence type="ECO:0000256" key="11">
    <source>
        <dbReference type="ARBA" id="ARBA00048778"/>
    </source>
</evidence>
<proteinExistence type="inferred from homology"/>
<keyword evidence="4 12" id="KW-0547">Nucleotide-binding</keyword>
<name>A0A4Z1EF28_9HELO</name>
<evidence type="ECO:0000259" key="15">
    <source>
        <dbReference type="SMART" id="SM01024"/>
    </source>
</evidence>
<evidence type="ECO:0000256" key="6">
    <source>
        <dbReference type="ARBA" id="ARBA00022801"/>
    </source>
</evidence>
<organism evidence="16 17">
    <name type="scientific">Botrytis tulipae</name>
    <dbReference type="NCBI Taxonomy" id="87230"/>
    <lineage>
        <taxon>Eukaryota</taxon>
        <taxon>Fungi</taxon>
        <taxon>Dikarya</taxon>
        <taxon>Ascomycota</taxon>
        <taxon>Pezizomycotina</taxon>
        <taxon>Leotiomycetes</taxon>
        <taxon>Helotiales</taxon>
        <taxon>Sclerotiniaceae</taxon>
        <taxon>Botrytis</taxon>
    </lineage>
</organism>
<dbReference type="PROSITE" id="PS00674">
    <property type="entry name" value="AAA"/>
    <property type="match status" value="1"/>
</dbReference>
<keyword evidence="9" id="KW-0496">Mitochondrion</keyword>
<dbReference type="InterPro" id="IPR014851">
    <property type="entry name" value="BCS1_N"/>
</dbReference>
<keyword evidence="10" id="KW-0472">Membrane</keyword>
<evidence type="ECO:0000256" key="8">
    <source>
        <dbReference type="ARBA" id="ARBA00022989"/>
    </source>
</evidence>
<evidence type="ECO:0000256" key="12">
    <source>
        <dbReference type="RuleBase" id="RU003651"/>
    </source>
</evidence>
<dbReference type="Pfam" id="PF00004">
    <property type="entry name" value="AAA"/>
    <property type="match status" value="2"/>
</dbReference>
<evidence type="ECO:0000256" key="7">
    <source>
        <dbReference type="ARBA" id="ARBA00022840"/>
    </source>
</evidence>
<feature type="compositionally biased region" description="Acidic residues" evidence="13">
    <location>
        <begin position="385"/>
        <end position="400"/>
    </location>
</feature>
<dbReference type="OrthoDB" id="10251412at2759"/>
<feature type="domain" description="AAA+ ATPase" evidence="14">
    <location>
        <begin position="307"/>
        <end position="490"/>
    </location>
</feature>
<evidence type="ECO:0000256" key="5">
    <source>
        <dbReference type="ARBA" id="ARBA00022792"/>
    </source>
</evidence>
<gene>
    <name evidence="16" type="ORF">BTUL_0231g00090</name>
</gene>
<protein>
    <recommendedName>
        <fullName evidence="18">AAA+ ATPase domain-containing protein</fullName>
    </recommendedName>
</protein>
<dbReference type="SMART" id="SM00382">
    <property type="entry name" value="AAA"/>
    <property type="match status" value="1"/>
</dbReference>
<keyword evidence="3" id="KW-0812">Transmembrane</keyword>
<comment type="catalytic activity">
    <reaction evidence="11">
        <text>ATP + H2O = ADP + phosphate + H(+)</text>
        <dbReference type="Rhea" id="RHEA:13065"/>
        <dbReference type="ChEBI" id="CHEBI:15377"/>
        <dbReference type="ChEBI" id="CHEBI:15378"/>
        <dbReference type="ChEBI" id="CHEBI:30616"/>
        <dbReference type="ChEBI" id="CHEBI:43474"/>
        <dbReference type="ChEBI" id="CHEBI:456216"/>
    </reaction>
    <physiologicalReaction direction="left-to-right" evidence="11">
        <dbReference type="Rhea" id="RHEA:13066"/>
    </physiologicalReaction>
</comment>
<evidence type="ECO:0000259" key="14">
    <source>
        <dbReference type="SMART" id="SM00382"/>
    </source>
</evidence>
<comment type="caution">
    <text evidence="16">The sequence shown here is derived from an EMBL/GenBank/DDBJ whole genome shotgun (WGS) entry which is preliminary data.</text>
</comment>
<sequence>MDLDAVLEALHQNLSVSSSNTSTTAALLGGLLPTTLLENLVPGYGYIHKIVLQTVGFDITVLVSLWAALWLGNKAFDVLYSWGWSFVRSYWMSDISISSRDEIHDEVIEFLAHKYQMKPSRSLQAETARRGYWDLDNEDSVTLTQLDGIGIIQWLNFADQDSKTKPQFTPSMGASHTFWHNGRYFTVRRSEKMVFGSSSYGNPISDQQVLLISCYGRSTIPIKEFLQEAKDYSNRNHSAKTVIRRPANKERRTWGGRSSWIEVARRPCRPMRTVVLDEVMKNKVLRDINEYLNPSTARWYAIRGIPYRRGYLFHGPPGTGKTSLTFALAGVFGLNIYVVSLLEPTLTEEELGNLFTNLPPRCIVLLEDIDTAGLTRVNEDKVESSDESSSESSSSEDEDEVVTKKSRRKGKSKSKSRRSKGKRSKKDKKSKKDDDEKKGISLSGLLNIIDGVASHEGRVLVMTTNHPEKLDEALIRPGRVDCQVAFTNATRHQIKEIFERMYSKDPPREKLIATTSPATEPIIQKMQVPIEKEEEEIPLLTPNSDTLIPESEKTYANSISNLLSGNRPLTPPDTPIAIVSETCVGTGAETEATTPTGKKTLTIADIEKNGEEEILEEGELKMLAKQFSEHIEDYMFSPAEVQGFLLTRKKAPRKAVEEIGAWVQVTKKSKVEGQKFI</sequence>
<keyword evidence="17" id="KW-1185">Reference proteome</keyword>